<feature type="region of interest" description="Disordered" evidence="1">
    <location>
        <begin position="176"/>
        <end position="224"/>
    </location>
</feature>
<name>A0AAE0DQJ0_9LECA</name>
<sequence>MVWVRADLMRWRPLPYFSQHALENLGLTQDYNAFQKSFRRYRIARLLNKEHYFYSLWREHCETYSCVPQTYEPLERWVKRTLDLAAQLVVREYNLEVFDILAKRCYIAKRDWKDAVRSRKTGPCPVQDEWPSKAIQKEYFLAQIDDEDSRNGLCMLTPGLVTRITGAGPILFAREPRAPTAKKPSSLTTTSQAYGRIESAPSLDSTSRNYRVGGANGSDANDNNTVFTRQRINKTPMVQRTNWLSCRLDAEHHPFVDRVDRAVNDSPTQKAISRIIRDGPLYTLTNTNSDTTKYLRGVFRNLVTLDNTFLDARMYLTLVEQDSKEGREDISELAEEEPSVLVLSDE</sequence>
<dbReference type="Proteomes" id="UP001276659">
    <property type="component" value="Unassembled WGS sequence"/>
</dbReference>
<evidence type="ECO:0000313" key="3">
    <source>
        <dbReference type="Proteomes" id="UP001276659"/>
    </source>
</evidence>
<reference evidence="2" key="1">
    <citation type="submission" date="2022-11" db="EMBL/GenBank/DDBJ databases">
        <title>Chromosomal genome sequence assembly and mating type (MAT) locus characterization of the leprose asexual lichenized fungus Lepraria neglecta (Nyl.) Erichsen.</title>
        <authorList>
            <person name="Allen J.L."/>
            <person name="Pfeffer B."/>
        </authorList>
    </citation>
    <scope>NUCLEOTIDE SEQUENCE</scope>
    <source>
        <strain evidence="2">Allen 5258</strain>
    </source>
</reference>
<feature type="region of interest" description="Disordered" evidence="1">
    <location>
        <begin position="325"/>
        <end position="346"/>
    </location>
</feature>
<dbReference type="AlphaFoldDB" id="A0AAE0DQJ0"/>
<dbReference type="EMBL" id="JASNWA010000002">
    <property type="protein sequence ID" value="KAK3179420.1"/>
    <property type="molecule type" value="Genomic_DNA"/>
</dbReference>
<evidence type="ECO:0000256" key="1">
    <source>
        <dbReference type="SAM" id="MobiDB-lite"/>
    </source>
</evidence>
<evidence type="ECO:0000313" key="2">
    <source>
        <dbReference type="EMBL" id="KAK3179420.1"/>
    </source>
</evidence>
<gene>
    <name evidence="2" type="ORF">OEA41_005542</name>
</gene>
<feature type="compositionally biased region" description="Acidic residues" evidence="1">
    <location>
        <begin position="331"/>
        <end position="346"/>
    </location>
</feature>
<organism evidence="2 3">
    <name type="scientific">Lepraria neglecta</name>
    <dbReference type="NCBI Taxonomy" id="209136"/>
    <lineage>
        <taxon>Eukaryota</taxon>
        <taxon>Fungi</taxon>
        <taxon>Dikarya</taxon>
        <taxon>Ascomycota</taxon>
        <taxon>Pezizomycotina</taxon>
        <taxon>Lecanoromycetes</taxon>
        <taxon>OSLEUM clade</taxon>
        <taxon>Lecanoromycetidae</taxon>
        <taxon>Lecanorales</taxon>
        <taxon>Lecanorineae</taxon>
        <taxon>Stereocaulaceae</taxon>
        <taxon>Lepraria</taxon>
    </lineage>
</organism>
<accession>A0AAE0DQJ0</accession>
<keyword evidence="3" id="KW-1185">Reference proteome</keyword>
<comment type="caution">
    <text evidence="2">The sequence shown here is derived from an EMBL/GenBank/DDBJ whole genome shotgun (WGS) entry which is preliminary data.</text>
</comment>
<protein>
    <submittedName>
        <fullName evidence="2">Uncharacterized protein</fullName>
    </submittedName>
</protein>
<feature type="compositionally biased region" description="Polar residues" evidence="1">
    <location>
        <begin position="183"/>
        <end position="193"/>
    </location>
</feature>
<proteinExistence type="predicted"/>